<name>A0A9P8CD99_9HELO</name>
<evidence type="ECO:0000313" key="2">
    <source>
        <dbReference type="Proteomes" id="UP000887226"/>
    </source>
</evidence>
<protein>
    <submittedName>
        <fullName evidence="1">Uncharacterized protein</fullName>
    </submittedName>
</protein>
<evidence type="ECO:0000313" key="1">
    <source>
        <dbReference type="EMBL" id="KAG9242517.1"/>
    </source>
</evidence>
<accession>A0A9P8CD99</accession>
<gene>
    <name evidence="1" type="ORF">BJ878DRAFT_165068</name>
</gene>
<sequence>MKLPLSLRTLIWSPVFTEGIPISVTEPIVIERRIQNIKYSRLEVLKFFCQPGHRIFVKFASCFKLATRPHNCYHCVLLNR</sequence>
<proteinExistence type="predicted"/>
<keyword evidence="2" id="KW-1185">Reference proteome</keyword>
<dbReference type="EMBL" id="MU254065">
    <property type="protein sequence ID" value="KAG9242517.1"/>
    <property type="molecule type" value="Genomic_DNA"/>
</dbReference>
<comment type="caution">
    <text evidence="1">The sequence shown here is derived from an EMBL/GenBank/DDBJ whole genome shotgun (WGS) entry which is preliminary data.</text>
</comment>
<dbReference type="Proteomes" id="UP000887226">
    <property type="component" value="Unassembled WGS sequence"/>
</dbReference>
<organism evidence="1 2">
    <name type="scientific">Calycina marina</name>
    <dbReference type="NCBI Taxonomy" id="1763456"/>
    <lineage>
        <taxon>Eukaryota</taxon>
        <taxon>Fungi</taxon>
        <taxon>Dikarya</taxon>
        <taxon>Ascomycota</taxon>
        <taxon>Pezizomycotina</taxon>
        <taxon>Leotiomycetes</taxon>
        <taxon>Helotiales</taxon>
        <taxon>Pezizellaceae</taxon>
        <taxon>Calycina</taxon>
    </lineage>
</organism>
<dbReference type="AlphaFoldDB" id="A0A9P8CD99"/>
<reference evidence="1" key="1">
    <citation type="journal article" date="2021" name="IMA Fungus">
        <title>Genomic characterization of three marine fungi, including Emericellopsis atlantica sp. nov. with signatures of a generalist lifestyle and marine biomass degradation.</title>
        <authorList>
            <person name="Hagestad O.C."/>
            <person name="Hou L."/>
            <person name="Andersen J.H."/>
            <person name="Hansen E.H."/>
            <person name="Altermark B."/>
            <person name="Li C."/>
            <person name="Kuhnert E."/>
            <person name="Cox R.J."/>
            <person name="Crous P.W."/>
            <person name="Spatafora J.W."/>
            <person name="Lail K."/>
            <person name="Amirebrahimi M."/>
            <person name="Lipzen A."/>
            <person name="Pangilinan J."/>
            <person name="Andreopoulos W."/>
            <person name="Hayes R.D."/>
            <person name="Ng V."/>
            <person name="Grigoriev I.V."/>
            <person name="Jackson S.A."/>
            <person name="Sutton T.D.S."/>
            <person name="Dobson A.D.W."/>
            <person name="Rama T."/>
        </authorList>
    </citation>
    <scope>NUCLEOTIDE SEQUENCE</scope>
    <source>
        <strain evidence="1">TRa3180A</strain>
    </source>
</reference>